<dbReference type="Proteomes" id="UP001139369">
    <property type="component" value="Unassembled WGS sequence"/>
</dbReference>
<accession>A0A9X1VP15</accession>
<name>A0A9X1VP15_9FLAO</name>
<comment type="caution">
    <text evidence="4">The sequence shown here is derived from an EMBL/GenBank/DDBJ whole genome shotgun (WGS) entry which is preliminary data.</text>
</comment>
<feature type="domain" description="DUF1731" evidence="3">
    <location>
        <begin position="245"/>
        <end position="291"/>
    </location>
</feature>
<dbReference type="SUPFAM" id="SSF51735">
    <property type="entry name" value="NAD(P)-binding Rossmann-fold domains"/>
    <property type="match status" value="1"/>
</dbReference>
<dbReference type="RefSeq" id="WP_242179212.1">
    <property type="nucleotide sequence ID" value="NZ_JAKQYM010000010.1"/>
</dbReference>
<evidence type="ECO:0000256" key="1">
    <source>
        <dbReference type="ARBA" id="ARBA00009353"/>
    </source>
</evidence>
<organism evidence="4 5">
    <name type="scientific">Polaribacter marinus</name>
    <dbReference type="NCBI Taxonomy" id="2916838"/>
    <lineage>
        <taxon>Bacteria</taxon>
        <taxon>Pseudomonadati</taxon>
        <taxon>Bacteroidota</taxon>
        <taxon>Flavobacteriia</taxon>
        <taxon>Flavobacteriales</taxon>
        <taxon>Flavobacteriaceae</taxon>
    </lineage>
</organism>
<reference evidence="4" key="1">
    <citation type="submission" date="2022-02" db="EMBL/GenBank/DDBJ databases">
        <title>Polaribacter sp. MSW13, isolated from seawater.</title>
        <authorList>
            <person name="Kristyanto S."/>
            <person name="Jung J."/>
            <person name="Jeon C.O."/>
        </authorList>
    </citation>
    <scope>NUCLEOTIDE SEQUENCE</scope>
    <source>
        <strain evidence="4">MSW13</strain>
    </source>
</reference>
<dbReference type="Gene3D" id="3.40.50.720">
    <property type="entry name" value="NAD(P)-binding Rossmann-like Domain"/>
    <property type="match status" value="1"/>
</dbReference>
<dbReference type="InterPro" id="IPR036291">
    <property type="entry name" value="NAD(P)-bd_dom_sf"/>
</dbReference>
<dbReference type="InterPro" id="IPR013549">
    <property type="entry name" value="DUF1731"/>
</dbReference>
<proteinExistence type="inferred from homology"/>
<dbReference type="AlphaFoldDB" id="A0A9X1VP15"/>
<dbReference type="NCBIfam" id="TIGR01777">
    <property type="entry name" value="yfcH"/>
    <property type="match status" value="1"/>
</dbReference>
<dbReference type="PANTHER" id="PTHR11092">
    <property type="entry name" value="SUGAR NUCLEOTIDE EPIMERASE RELATED"/>
    <property type="match status" value="1"/>
</dbReference>
<protein>
    <submittedName>
        <fullName evidence="4">TIGR01777 family oxidoreductase</fullName>
    </submittedName>
</protein>
<evidence type="ECO:0000259" key="3">
    <source>
        <dbReference type="Pfam" id="PF08338"/>
    </source>
</evidence>
<comment type="similarity">
    <text evidence="1">Belongs to the NAD(P)-dependent epimerase/dehydratase family. SDR39U1 subfamily.</text>
</comment>
<evidence type="ECO:0000313" key="5">
    <source>
        <dbReference type="Proteomes" id="UP001139369"/>
    </source>
</evidence>
<sequence>MAKILITGGTGLVGTRLTKMLIEQKHEVAILSRTPKNKNEYKWNVSKDYIDDKAFLNVDYIIHLAGAGIADKNWSEKRKKLIIDSRVKTTNLLFKKVIAQKLNLKGFVSASGIGYYGAITSTKIFKETDKPGNDYLSEVCKKWEQAALQFEAKKIPVTLLRTGIVISKKGGALQKMKTPIISPLGSGKQYLPWIHIDDLCNMYISVIEQQLEGIYNAVAPEHQTSKSFSKLLANNLKRPYIKFGVPSLILQLIFGEMSVLLLKGSRISADKIIETGFKFKFPTLQNTFKNLF</sequence>
<dbReference type="InterPro" id="IPR001509">
    <property type="entry name" value="Epimerase_deHydtase"/>
</dbReference>
<dbReference type="PANTHER" id="PTHR11092:SF0">
    <property type="entry name" value="EPIMERASE FAMILY PROTEIN SDR39U1"/>
    <property type="match status" value="1"/>
</dbReference>
<evidence type="ECO:0000259" key="2">
    <source>
        <dbReference type="Pfam" id="PF01370"/>
    </source>
</evidence>
<feature type="domain" description="NAD-dependent epimerase/dehydratase" evidence="2">
    <location>
        <begin position="4"/>
        <end position="216"/>
    </location>
</feature>
<dbReference type="EMBL" id="JAKQYM010000010">
    <property type="protein sequence ID" value="MCI2230104.1"/>
    <property type="molecule type" value="Genomic_DNA"/>
</dbReference>
<evidence type="ECO:0000313" key="4">
    <source>
        <dbReference type="EMBL" id="MCI2230104.1"/>
    </source>
</evidence>
<dbReference type="InterPro" id="IPR010099">
    <property type="entry name" value="SDR39U1"/>
</dbReference>
<keyword evidence="5" id="KW-1185">Reference proteome</keyword>
<gene>
    <name evidence="4" type="ORF">MC378_13075</name>
</gene>
<dbReference type="Pfam" id="PF01370">
    <property type="entry name" value="Epimerase"/>
    <property type="match status" value="1"/>
</dbReference>
<dbReference type="Pfam" id="PF08338">
    <property type="entry name" value="DUF1731"/>
    <property type="match status" value="1"/>
</dbReference>